<accession>A0A4V3C3E8</accession>
<gene>
    <name evidence="2" type="ORF">CLV32_2926</name>
</gene>
<dbReference type="InterPro" id="IPR025635">
    <property type="entry name" value="DUF4293"/>
</dbReference>
<keyword evidence="1" id="KW-0812">Transmembrane</keyword>
<dbReference type="EMBL" id="SNWM01000003">
    <property type="protein sequence ID" value="TDO21818.1"/>
    <property type="molecule type" value="Genomic_DNA"/>
</dbReference>
<organism evidence="2 3">
    <name type="scientific">Pedobacter duraquae</name>
    <dbReference type="NCBI Taxonomy" id="425511"/>
    <lineage>
        <taxon>Bacteria</taxon>
        <taxon>Pseudomonadati</taxon>
        <taxon>Bacteroidota</taxon>
        <taxon>Sphingobacteriia</taxon>
        <taxon>Sphingobacteriales</taxon>
        <taxon>Sphingobacteriaceae</taxon>
        <taxon>Pedobacter</taxon>
    </lineage>
</organism>
<evidence type="ECO:0000256" key="1">
    <source>
        <dbReference type="SAM" id="Phobius"/>
    </source>
</evidence>
<evidence type="ECO:0000313" key="3">
    <source>
        <dbReference type="Proteomes" id="UP000295499"/>
    </source>
</evidence>
<keyword evidence="1" id="KW-1133">Transmembrane helix</keyword>
<evidence type="ECO:0000313" key="2">
    <source>
        <dbReference type="EMBL" id="TDO21818.1"/>
    </source>
</evidence>
<dbReference type="AlphaFoldDB" id="A0A4V3C3E8"/>
<feature type="transmembrane region" description="Helical" evidence="1">
    <location>
        <begin position="89"/>
        <end position="107"/>
    </location>
</feature>
<feature type="transmembrane region" description="Helical" evidence="1">
    <location>
        <begin position="7"/>
        <end position="27"/>
    </location>
</feature>
<reference evidence="2 3" key="1">
    <citation type="submission" date="2019-03" db="EMBL/GenBank/DDBJ databases">
        <title>Genomic Encyclopedia of Archaeal and Bacterial Type Strains, Phase II (KMG-II): from individual species to whole genera.</title>
        <authorList>
            <person name="Goeker M."/>
        </authorList>
    </citation>
    <scope>NUCLEOTIDE SEQUENCE [LARGE SCALE GENOMIC DNA]</scope>
    <source>
        <strain evidence="2 3">DSM 19034</strain>
    </source>
</reference>
<keyword evidence="1" id="KW-0472">Membrane</keyword>
<keyword evidence="3" id="KW-1185">Reference proteome</keyword>
<feature type="transmembrane region" description="Helical" evidence="1">
    <location>
        <begin position="119"/>
        <end position="138"/>
    </location>
</feature>
<dbReference type="Pfam" id="PF14126">
    <property type="entry name" value="DUF4293"/>
    <property type="match status" value="1"/>
</dbReference>
<dbReference type="OrthoDB" id="594989at2"/>
<dbReference type="RefSeq" id="WP_133556619.1">
    <property type="nucleotide sequence ID" value="NZ_SNWM01000003.1"/>
</dbReference>
<comment type="caution">
    <text evidence="2">The sequence shown here is derived from an EMBL/GenBank/DDBJ whole genome shotgun (WGS) entry which is preliminary data.</text>
</comment>
<dbReference type="Proteomes" id="UP000295499">
    <property type="component" value="Unassembled WGS sequence"/>
</dbReference>
<proteinExistence type="predicted"/>
<sequence length="152" mass="16672">MIQRIQSIWFFLAAISLLLLIIIPLVSKAYSTTQVSLLVTGIYEIADGKSIKTQDFMGLFIGTIATALVALINIFAFKNRTLQKRIATINILLIVGLCFWIFQSAQLLEGALAGAKVEIGVALPVLAIIFLALGIRGINKDEQLIRSADRLR</sequence>
<protein>
    <submittedName>
        <fullName evidence="2">Uncharacterized protein DUF4293</fullName>
    </submittedName>
</protein>
<feature type="transmembrane region" description="Helical" evidence="1">
    <location>
        <begin position="56"/>
        <end position="77"/>
    </location>
</feature>
<name>A0A4V3C3E8_9SPHI</name>